<keyword evidence="2" id="KW-1185">Reference proteome</keyword>
<protein>
    <submittedName>
        <fullName evidence="1">11938_t:CDS:1</fullName>
    </submittedName>
</protein>
<evidence type="ECO:0000313" key="2">
    <source>
        <dbReference type="Proteomes" id="UP000789366"/>
    </source>
</evidence>
<proteinExistence type="predicted"/>
<comment type="caution">
    <text evidence="1">The sequence shown here is derived from an EMBL/GenBank/DDBJ whole genome shotgun (WGS) entry which is preliminary data.</text>
</comment>
<dbReference type="EMBL" id="CAJVPW010030521">
    <property type="protein sequence ID" value="CAG8724274.1"/>
    <property type="molecule type" value="Genomic_DNA"/>
</dbReference>
<gene>
    <name evidence="1" type="ORF">SPELUC_LOCUS12648</name>
</gene>
<organism evidence="1 2">
    <name type="scientific">Cetraspora pellucida</name>
    <dbReference type="NCBI Taxonomy" id="1433469"/>
    <lineage>
        <taxon>Eukaryota</taxon>
        <taxon>Fungi</taxon>
        <taxon>Fungi incertae sedis</taxon>
        <taxon>Mucoromycota</taxon>
        <taxon>Glomeromycotina</taxon>
        <taxon>Glomeromycetes</taxon>
        <taxon>Diversisporales</taxon>
        <taxon>Gigasporaceae</taxon>
        <taxon>Cetraspora</taxon>
    </lineage>
</organism>
<reference evidence="1" key="1">
    <citation type="submission" date="2021-06" db="EMBL/GenBank/DDBJ databases">
        <authorList>
            <person name="Kallberg Y."/>
            <person name="Tangrot J."/>
            <person name="Rosling A."/>
        </authorList>
    </citation>
    <scope>NUCLEOTIDE SEQUENCE</scope>
    <source>
        <strain evidence="1">28 12/20/2015</strain>
    </source>
</reference>
<sequence length="159" mass="18271">LTKNSQAIQDRNWFLKTGLGQHTLANMMNDIACVSKININNQQITNHSGRRTAIQLLSDLNVNKYAIIKFSSHCLVNGLRSYKVPNNEQWLKNTTLLINSIQESQVQTLESQVQIRESQVETLESQVETPESQFQTLEPQVYISESQKPFYHTILRIII</sequence>
<accession>A0ACA9PTT6</accession>
<evidence type="ECO:0000313" key="1">
    <source>
        <dbReference type="EMBL" id="CAG8724274.1"/>
    </source>
</evidence>
<name>A0ACA9PTT6_9GLOM</name>
<feature type="non-terminal residue" evidence="1">
    <location>
        <position position="1"/>
    </location>
</feature>
<dbReference type="Proteomes" id="UP000789366">
    <property type="component" value="Unassembled WGS sequence"/>
</dbReference>